<dbReference type="InterPro" id="IPR015424">
    <property type="entry name" value="PyrdxlP-dep_Trfase"/>
</dbReference>
<sequence>MGSVTQELPLRGKPSATVFGAAMKDEFLFDPEWRNLNHGSFGTYPKAIKAKFREYQDASEARPDVFIRYEYPKLLDQSRTAVAKILNAPEEGVVFVSNATVGVNTVFRNMSWNKDGKDVIISFSTIYEACGKVADYLSDYFDGNVTHREIEITYPIDDDVILKRFEDTVKKIEEEGKRARICTFDVVSSRPGVVFPWEEMIMTCRRLNVLSMVDGAQGIGMVNGFTSLEDAQSFYVPQRNQHLLPTTLATSHGYVPKLVKRTTPLPPSSKSPYITNFEFVGTLDNSPYLCVKDAIKWRQDVLGGEDAILEYLWDLNKKGTDIVANALNTSVMENKTGTLRNCAMGNVALPLWAGEGEGTVVPAEETQKAFQWMLTTLIDDYKTFMSLFIHGGRFWARISAQVYLGVEDYVWAGKVLKELCERVAKKEYL</sequence>
<dbReference type="InterPro" id="IPR000192">
    <property type="entry name" value="Aminotrans_V_dom"/>
</dbReference>
<evidence type="ECO:0000256" key="1">
    <source>
        <dbReference type="ARBA" id="ARBA00022898"/>
    </source>
</evidence>
<dbReference type="PANTHER" id="PTHR43092:SF2">
    <property type="entry name" value="HERCYNYLCYSTEINE SULFOXIDE LYASE"/>
    <property type="match status" value="1"/>
</dbReference>
<proteinExistence type="predicted"/>
<gene>
    <name evidence="3" type="ORF">CEP52_011167</name>
</gene>
<accession>A0A428T4H0</accession>
<protein>
    <recommendedName>
        <fullName evidence="2">Aminotransferase class V domain-containing protein</fullName>
    </recommendedName>
</protein>
<keyword evidence="1" id="KW-0663">Pyridoxal phosphate</keyword>
<evidence type="ECO:0000313" key="3">
    <source>
        <dbReference type="EMBL" id="RSL96916.1"/>
    </source>
</evidence>
<feature type="domain" description="Aminotransferase class V" evidence="2">
    <location>
        <begin position="72"/>
        <end position="220"/>
    </location>
</feature>
<dbReference type="Proteomes" id="UP000287144">
    <property type="component" value="Unassembled WGS sequence"/>
</dbReference>
<dbReference type="EMBL" id="NKCK01000132">
    <property type="protein sequence ID" value="RSL96916.1"/>
    <property type="molecule type" value="Genomic_DNA"/>
</dbReference>
<comment type="caution">
    <text evidence="3">The sequence shown here is derived from an EMBL/GenBank/DDBJ whole genome shotgun (WGS) entry which is preliminary data.</text>
</comment>
<reference evidence="3 4" key="1">
    <citation type="submission" date="2017-06" db="EMBL/GenBank/DDBJ databases">
        <title>Comparative genomic analysis of Ambrosia Fusariam Clade fungi.</title>
        <authorList>
            <person name="Stajich J.E."/>
            <person name="Carrillo J."/>
            <person name="Kijimoto T."/>
            <person name="Eskalen A."/>
            <person name="O'Donnell K."/>
            <person name="Kasson M."/>
        </authorList>
    </citation>
    <scope>NUCLEOTIDE SEQUENCE [LARGE SCALE GENOMIC DNA]</scope>
    <source>
        <strain evidence="3 4">NRRL62579</strain>
    </source>
</reference>
<dbReference type="Gene3D" id="3.40.640.10">
    <property type="entry name" value="Type I PLP-dependent aspartate aminotransferase-like (Major domain)"/>
    <property type="match status" value="1"/>
</dbReference>
<dbReference type="SUPFAM" id="SSF53383">
    <property type="entry name" value="PLP-dependent transferases"/>
    <property type="match status" value="1"/>
</dbReference>
<dbReference type="AlphaFoldDB" id="A0A428T4H0"/>
<dbReference type="Pfam" id="PF00266">
    <property type="entry name" value="Aminotran_5"/>
    <property type="match status" value="1"/>
</dbReference>
<name>A0A428T4H0_9HYPO</name>
<organism evidence="3 4">
    <name type="scientific">Fusarium oligoseptatum</name>
    <dbReference type="NCBI Taxonomy" id="2604345"/>
    <lineage>
        <taxon>Eukaryota</taxon>
        <taxon>Fungi</taxon>
        <taxon>Dikarya</taxon>
        <taxon>Ascomycota</taxon>
        <taxon>Pezizomycotina</taxon>
        <taxon>Sordariomycetes</taxon>
        <taxon>Hypocreomycetidae</taxon>
        <taxon>Hypocreales</taxon>
        <taxon>Nectriaceae</taxon>
        <taxon>Fusarium</taxon>
        <taxon>Fusarium solani species complex</taxon>
    </lineage>
</organism>
<dbReference type="PANTHER" id="PTHR43092">
    <property type="entry name" value="L-CYSTEINE DESULFHYDRASE"/>
    <property type="match status" value="1"/>
</dbReference>
<evidence type="ECO:0000313" key="4">
    <source>
        <dbReference type="Proteomes" id="UP000287144"/>
    </source>
</evidence>
<dbReference type="STRING" id="1325735.A0A428T4H0"/>
<evidence type="ECO:0000259" key="2">
    <source>
        <dbReference type="Pfam" id="PF00266"/>
    </source>
</evidence>
<dbReference type="InterPro" id="IPR015421">
    <property type="entry name" value="PyrdxlP-dep_Trfase_major"/>
</dbReference>
<keyword evidence="4" id="KW-1185">Reference proteome</keyword>